<feature type="domain" description="Strictosidine synthase conserved region" evidence="5">
    <location>
        <begin position="192"/>
        <end position="278"/>
    </location>
</feature>
<name>A0A2S4HKC7_9GAMM</name>
<organism evidence="6 7">
    <name type="scientific">Zhongshania marina</name>
    <dbReference type="NCBI Taxonomy" id="2304603"/>
    <lineage>
        <taxon>Bacteria</taxon>
        <taxon>Pseudomonadati</taxon>
        <taxon>Pseudomonadota</taxon>
        <taxon>Gammaproteobacteria</taxon>
        <taxon>Cellvibrionales</taxon>
        <taxon>Spongiibacteraceae</taxon>
        <taxon>Zhongshania</taxon>
    </lineage>
</organism>
<evidence type="ECO:0000313" key="7">
    <source>
        <dbReference type="Proteomes" id="UP000237222"/>
    </source>
</evidence>
<sequence>MLIFSIAVSWFNRQHCLFLVAIKLFSGVSHYITIREFYMGSWFRVVAIIALLGFVGVLALYARSPIQAVAFEAPSGAVNKAFSANEKLAAVRTYLQRVGTGPEDIVKGPDGDYYTGYQDGRIVRFSVRDGQVLEDSSREFVNTGGRPLGMQFDAAGNLIVADAFKGLLSVSPAGEIQTLLDYADDPSLRFIDDVDVAADGTIWFSDVSSRFGLHDYIYDLIEASATGRLLSYSPSNGEHKVHLSGLYFANGVSLGPDDSWVLVNETGASRVSRLWLTGPKAGTQDVFIDGLSGMPDNISFNGSDTFWVAIPALRSREIDALASYPLLRKLLGGLPADLLVPTSKLGFVLGLGLDGTVKFNLQSETGVYHTITSVNEYDGHLWLGSLAMPSIAVLPLPSVN</sequence>
<reference evidence="6" key="1">
    <citation type="submission" date="2018-01" db="EMBL/GenBank/DDBJ databases">
        <authorList>
            <person name="Yu X.-D."/>
        </authorList>
    </citation>
    <scope>NUCLEOTIDE SEQUENCE</scope>
    <source>
        <strain evidence="6">ZX-21</strain>
    </source>
</reference>
<evidence type="ECO:0000256" key="2">
    <source>
        <dbReference type="ARBA" id="ARBA00022553"/>
    </source>
</evidence>
<evidence type="ECO:0000256" key="3">
    <source>
        <dbReference type="ARBA" id="ARBA00023180"/>
    </source>
</evidence>
<keyword evidence="4" id="KW-0812">Transmembrane</keyword>
<evidence type="ECO:0000313" key="6">
    <source>
        <dbReference type="EMBL" id="POP54161.1"/>
    </source>
</evidence>
<dbReference type="Pfam" id="PF20067">
    <property type="entry name" value="SSL_N"/>
    <property type="match status" value="1"/>
</dbReference>
<dbReference type="Pfam" id="PF03088">
    <property type="entry name" value="Str_synth"/>
    <property type="match status" value="1"/>
</dbReference>
<keyword evidence="4" id="KW-1133">Transmembrane helix</keyword>
<evidence type="ECO:0000256" key="4">
    <source>
        <dbReference type="SAM" id="Phobius"/>
    </source>
</evidence>
<evidence type="ECO:0000256" key="1">
    <source>
        <dbReference type="ARBA" id="ARBA00009191"/>
    </source>
</evidence>
<dbReference type="GO" id="GO:0016787">
    <property type="term" value="F:hydrolase activity"/>
    <property type="evidence" value="ECO:0007669"/>
    <property type="project" value="TreeGrafter"/>
</dbReference>
<feature type="transmembrane region" description="Helical" evidence="4">
    <location>
        <begin position="41"/>
        <end position="62"/>
    </location>
</feature>
<keyword evidence="3" id="KW-0325">Glycoprotein</keyword>
<dbReference type="AlphaFoldDB" id="A0A2S4HKC7"/>
<protein>
    <submittedName>
        <fullName evidence="6">Strictosidine synthase</fullName>
    </submittedName>
</protein>
<dbReference type="Gene3D" id="2.120.10.30">
    <property type="entry name" value="TolB, C-terminal domain"/>
    <property type="match status" value="1"/>
</dbReference>
<keyword evidence="2" id="KW-0597">Phosphoprotein</keyword>
<dbReference type="Proteomes" id="UP000237222">
    <property type="component" value="Unassembled WGS sequence"/>
</dbReference>
<comment type="caution">
    <text evidence="6">The sequence shown here is derived from an EMBL/GenBank/DDBJ whole genome shotgun (WGS) entry which is preliminary data.</text>
</comment>
<dbReference type="InterPro" id="IPR011042">
    <property type="entry name" value="6-blade_b-propeller_TolB-like"/>
</dbReference>
<dbReference type="SUPFAM" id="SSF63829">
    <property type="entry name" value="Calcium-dependent phosphotriesterase"/>
    <property type="match status" value="1"/>
</dbReference>
<feature type="transmembrane region" description="Helical" evidence="4">
    <location>
        <begin position="17"/>
        <end position="34"/>
    </location>
</feature>
<dbReference type="EMBL" id="PQGG01000007">
    <property type="protein sequence ID" value="POP54161.1"/>
    <property type="molecule type" value="Genomic_DNA"/>
</dbReference>
<accession>A0A2S4HKC7</accession>
<dbReference type="GO" id="GO:0012505">
    <property type="term" value="C:endomembrane system"/>
    <property type="evidence" value="ECO:0007669"/>
    <property type="project" value="TreeGrafter"/>
</dbReference>
<dbReference type="InterPro" id="IPR018119">
    <property type="entry name" value="Strictosidine_synth_cons-reg"/>
</dbReference>
<comment type="similarity">
    <text evidence="1">Belongs to the strictosidine synthase family.</text>
</comment>
<proteinExistence type="inferred from homology"/>
<dbReference type="PANTHER" id="PTHR10426">
    <property type="entry name" value="STRICTOSIDINE SYNTHASE-RELATED"/>
    <property type="match status" value="1"/>
</dbReference>
<evidence type="ECO:0000259" key="5">
    <source>
        <dbReference type="Pfam" id="PF03088"/>
    </source>
</evidence>
<dbReference type="PANTHER" id="PTHR10426:SF88">
    <property type="entry name" value="ADIPOCYTE PLASMA MEMBRANE-ASSOCIATED PROTEIN HEMOMUCIN-RELATED"/>
    <property type="match status" value="1"/>
</dbReference>
<keyword evidence="4" id="KW-0472">Membrane</keyword>
<gene>
    <name evidence="6" type="ORF">C0068_02530</name>
</gene>